<evidence type="ECO:0000256" key="6">
    <source>
        <dbReference type="SAM" id="Phobius"/>
    </source>
</evidence>
<gene>
    <name evidence="8" type="ORF">SHK19_03315</name>
</gene>
<dbReference type="RefSeq" id="WP_322937845.1">
    <property type="nucleotide sequence ID" value="NZ_CP141059.1"/>
</dbReference>
<organism evidence="8 9">
    <name type="scientific">Nocardioides bizhenqiangii</name>
    <dbReference type="NCBI Taxonomy" id="3095076"/>
    <lineage>
        <taxon>Bacteria</taxon>
        <taxon>Bacillati</taxon>
        <taxon>Actinomycetota</taxon>
        <taxon>Actinomycetes</taxon>
        <taxon>Propionibacteriales</taxon>
        <taxon>Nocardioidaceae</taxon>
        <taxon>Nocardioides</taxon>
    </lineage>
</organism>
<dbReference type="InterPro" id="IPR051791">
    <property type="entry name" value="Pra-immunoreactive"/>
</dbReference>
<sequence length="304" mass="31965">MASAEGPGLIGRMAGAVTGRVVDAVPPEVILDHLDLDAFLDRIDINHLLDRIDVDRLLARVDLNALLSDVQLAELVRRAGIPELVAETSGQLAGGVLDSARRQLVGVDTLLERIFIRAMRRRPPDPVAPAVVPGSRSSHREQVSGRFAGAASRAVAAGVDLGVILLSYSALVGLTEFVGQALFDVSVRGASGLVAAIALGAWAVVYIVTATTITGRTVGKALVGLKIVSRDTSPLRPGAAALRALTFPFSTALLGLGLLPILTSSRHRALHDVLAGTVVVYDWGDRPAELPAPLTAYLRRRNVA</sequence>
<dbReference type="InterPro" id="IPR010432">
    <property type="entry name" value="RDD"/>
</dbReference>
<feature type="domain" description="RDD" evidence="7">
    <location>
        <begin position="148"/>
        <end position="276"/>
    </location>
</feature>
<dbReference type="Proteomes" id="UP001327225">
    <property type="component" value="Chromosome"/>
</dbReference>
<keyword evidence="9" id="KW-1185">Reference proteome</keyword>
<feature type="transmembrane region" description="Helical" evidence="6">
    <location>
        <begin position="154"/>
        <end position="174"/>
    </location>
</feature>
<evidence type="ECO:0000256" key="1">
    <source>
        <dbReference type="ARBA" id="ARBA00004651"/>
    </source>
</evidence>
<evidence type="ECO:0000259" key="7">
    <source>
        <dbReference type="Pfam" id="PF06271"/>
    </source>
</evidence>
<accession>A0ABZ0ZVJ8</accession>
<reference evidence="9" key="1">
    <citation type="submission" date="2023-12" db="EMBL/GenBank/DDBJ databases">
        <title>Novel species in genus Nocardioides.</title>
        <authorList>
            <person name="Zhou H."/>
        </authorList>
    </citation>
    <scope>NUCLEOTIDE SEQUENCE [LARGE SCALE GENOMIC DNA]</scope>
    <source>
        <strain evidence="9">HM61</strain>
    </source>
</reference>
<evidence type="ECO:0000313" key="8">
    <source>
        <dbReference type="EMBL" id="WQQ27263.1"/>
    </source>
</evidence>
<feature type="transmembrane region" description="Helical" evidence="6">
    <location>
        <begin position="194"/>
        <end position="219"/>
    </location>
</feature>
<evidence type="ECO:0000256" key="2">
    <source>
        <dbReference type="ARBA" id="ARBA00022475"/>
    </source>
</evidence>
<dbReference type="Pfam" id="PF06271">
    <property type="entry name" value="RDD"/>
    <property type="match status" value="1"/>
</dbReference>
<evidence type="ECO:0000256" key="4">
    <source>
        <dbReference type="ARBA" id="ARBA00022989"/>
    </source>
</evidence>
<protein>
    <submittedName>
        <fullName evidence="8">RDD family protein</fullName>
    </submittedName>
</protein>
<feature type="transmembrane region" description="Helical" evidence="6">
    <location>
        <begin position="240"/>
        <end position="262"/>
    </location>
</feature>
<keyword evidence="2" id="KW-1003">Cell membrane</keyword>
<evidence type="ECO:0000256" key="5">
    <source>
        <dbReference type="ARBA" id="ARBA00023136"/>
    </source>
</evidence>
<proteinExistence type="predicted"/>
<keyword evidence="4 6" id="KW-1133">Transmembrane helix</keyword>
<comment type="subcellular location">
    <subcellularLocation>
        <location evidence="1">Cell membrane</location>
        <topology evidence="1">Multi-pass membrane protein</topology>
    </subcellularLocation>
</comment>
<dbReference type="PANTHER" id="PTHR36115">
    <property type="entry name" value="PROLINE-RICH ANTIGEN HOMOLOG-RELATED"/>
    <property type="match status" value="1"/>
</dbReference>
<evidence type="ECO:0000313" key="9">
    <source>
        <dbReference type="Proteomes" id="UP001327225"/>
    </source>
</evidence>
<evidence type="ECO:0000256" key="3">
    <source>
        <dbReference type="ARBA" id="ARBA00022692"/>
    </source>
</evidence>
<keyword evidence="3 6" id="KW-0812">Transmembrane</keyword>
<dbReference type="EMBL" id="CP141059">
    <property type="protein sequence ID" value="WQQ27263.1"/>
    <property type="molecule type" value="Genomic_DNA"/>
</dbReference>
<name>A0ABZ0ZVJ8_9ACTN</name>
<keyword evidence="5 6" id="KW-0472">Membrane</keyword>